<dbReference type="PANTHER" id="PTHR43570:SF30">
    <property type="entry name" value="ALDEHYDE DEHYDROGENASE"/>
    <property type="match status" value="1"/>
</dbReference>
<organism evidence="4 5">
    <name type="scientific">Arachis duranensis</name>
    <name type="common">Wild peanut</name>
    <dbReference type="NCBI Taxonomy" id="130453"/>
    <lineage>
        <taxon>Eukaryota</taxon>
        <taxon>Viridiplantae</taxon>
        <taxon>Streptophyta</taxon>
        <taxon>Embryophyta</taxon>
        <taxon>Tracheophyta</taxon>
        <taxon>Spermatophyta</taxon>
        <taxon>Magnoliopsida</taxon>
        <taxon>eudicotyledons</taxon>
        <taxon>Gunneridae</taxon>
        <taxon>Pentapetalae</taxon>
        <taxon>rosids</taxon>
        <taxon>fabids</taxon>
        <taxon>Fabales</taxon>
        <taxon>Fabaceae</taxon>
        <taxon>Papilionoideae</taxon>
        <taxon>50 kb inversion clade</taxon>
        <taxon>dalbergioids sensu lato</taxon>
        <taxon>Dalbergieae</taxon>
        <taxon>Pterocarpus clade</taxon>
        <taxon>Arachis</taxon>
    </lineage>
</organism>
<keyword evidence="2" id="KW-0560">Oxidoreductase</keyword>
<comment type="similarity">
    <text evidence="1">Belongs to the aldehyde dehydrogenase family.</text>
</comment>
<evidence type="ECO:0000313" key="5">
    <source>
        <dbReference type="RefSeq" id="XP_052114288.1"/>
    </source>
</evidence>
<sequence length="252" mass="28029">MNDMKEYYGSGETKKVSWRESQLKGLRRFLIEKEEDILKALMLDLGKHQVETFRDEIRTLMKSLNFALSNLKYWILGKKAKLPQIALLSSADIVPEPLGVVLIISSWNFPFGLSLELLIGVVAAGNTVVLKPSELSPACSSILALGLPNFLDNKAIKVVQGGPYESQQLLQQKWDKIFFTRSARVGKIVMSAAAKHLTPVTLELGGKCPAVVDSLSSSWDLEVCQQYEFYNDKKPGKPIKFIVLLTTDEVVG</sequence>
<dbReference type="GO" id="GO:0004029">
    <property type="term" value="F:aldehyde dehydrogenase (NAD+) activity"/>
    <property type="evidence" value="ECO:0007669"/>
    <property type="project" value="TreeGrafter"/>
</dbReference>
<dbReference type="InterPro" id="IPR012394">
    <property type="entry name" value="Aldehyde_DH_NAD(P)"/>
</dbReference>
<dbReference type="FunFam" id="3.40.605.10:FF:000004">
    <property type="entry name" value="Aldehyde dehydrogenase"/>
    <property type="match status" value="1"/>
</dbReference>
<dbReference type="InterPro" id="IPR016162">
    <property type="entry name" value="Ald_DH_N"/>
</dbReference>
<dbReference type="Pfam" id="PF00171">
    <property type="entry name" value="Aldedh"/>
    <property type="match status" value="1"/>
</dbReference>
<dbReference type="PANTHER" id="PTHR43570">
    <property type="entry name" value="ALDEHYDE DEHYDROGENASE"/>
    <property type="match status" value="1"/>
</dbReference>
<dbReference type="InterPro" id="IPR015590">
    <property type="entry name" value="Aldehyde_DH_dom"/>
</dbReference>
<evidence type="ECO:0000313" key="4">
    <source>
        <dbReference type="Proteomes" id="UP000515211"/>
    </source>
</evidence>
<dbReference type="GO" id="GO:0005737">
    <property type="term" value="C:cytoplasm"/>
    <property type="evidence" value="ECO:0007669"/>
    <property type="project" value="TreeGrafter"/>
</dbReference>
<gene>
    <name evidence="5" type="primary">LOC107479501</name>
</gene>
<protein>
    <submittedName>
        <fullName evidence="5">Aldehyde dehydrogenase family 3 member F1</fullName>
    </submittedName>
</protein>
<evidence type="ECO:0000256" key="2">
    <source>
        <dbReference type="ARBA" id="ARBA00023002"/>
    </source>
</evidence>
<dbReference type="InterPro" id="IPR016161">
    <property type="entry name" value="Ald_DH/histidinol_DH"/>
</dbReference>
<dbReference type="SUPFAM" id="SSF53720">
    <property type="entry name" value="ALDH-like"/>
    <property type="match status" value="1"/>
</dbReference>
<evidence type="ECO:0000256" key="1">
    <source>
        <dbReference type="ARBA" id="ARBA00009986"/>
    </source>
</evidence>
<dbReference type="Gene3D" id="3.40.605.10">
    <property type="entry name" value="Aldehyde Dehydrogenase, Chain A, domain 1"/>
    <property type="match status" value="1"/>
</dbReference>
<name>A0A9C6WTM6_ARADU</name>
<feature type="domain" description="Aldehyde dehydrogenase" evidence="3">
    <location>
        <begin position="15"/>
        <end position="213"/>
    </location>
</feature>
<proteinExistence type="inferred from homology"/>
<dbReference type="KEGG" id="adu:107479501"/>
<accession>A0A9C6WTM6</accession>
<dbReference type="GO" id="GO:0006081">
    <property type="term" value="P:aldehyde metabolic process"/>
    <property type="evidence" value="ECO:0007669"/>
    <property type="project" value="InterPro"/>
</dbReference>
<dbReference type="GeneID" id="107479501"/>
<evidence type="ECO:0000259" key="3">
    <source>
        <dbReference type="Pfam" id="PF00171"/>
    </source>
</evidence>
<keyword evidence="4" id="KW-1185">Reference proteome</keyword>
<dbReference type="Proteomes" id="UP000515211">
    <property type="component" value="Chromosome 3"/>
</dbReference>
<reference evidence="5" key="2">
    <citation type="submission" date="2025-08" db="UniProtKB">
        <authorList>
            <consortium name="RefSeq"/>
        </authorList>
    </citation>
    <scope>IDENTIFICATION</scope>
    <source>
        <tissue evidence="5">Whole plant</tissue>
    </source>
</reference>
<reference evidence="4" key="1">
    <citation type="journal article" date="2016" name="Nat. Genet.">
        <title>The genome sequences of Arachis duranensis and Arachis ipaensis, the diploid ancestors of cultivated peanut.</title>
        <authorList>
            <person name="Bertioli D.J."/>
            <person name="Cannon S.B."/>
            <person name="Froenicke L."/>
            <person name="Huang G."/>
            <person name="Farmer A.D."/>
            <person name="Cannon E.K."/>
            <person name="Liu X."/>
            <person name="Gao D."/>
            <person name="Clevenger J."/>
            <person name="Dash S."/>
            <person name="Ren L."/>
            <person name="Moretzsohn M.C."/>
            <person name="Shirasawa K."/>
            <person name="Huang W."/>
            <person name="Vidigal B."/>
            <person name="Abernathy B."/>
            <person name="Chu Y."/>
            <person name="Niederhuth C.E."/>
            <person name="Umale P."/>
            <person name="Araujo A.C."/>
            <person name="Kozik A."/>
            <person name="Kim K.D."/>
            <person name="Burow M.D."/>
            <person name="Varshney R.K."/>
            <person name="Wang X."/>
            <person name="Zhang X."/>
            <person name="Barkley N."/>
            <person name="Guimaraes P.M."/>
            <person name="Isobe S."/>
            <person name="Guo B."/>
            <person name="Liao B."/>
            <person name="Stalker H.T."/>
            <person name="Schmitz R.J."/>
            <person name="Scheffler B.E."/>
            <person name="Leal-Bertioli S.C."/>
            <person name="Xun X."/>
            <person name="Jackson S.A."/>
            <person name="Michelmore R."/>
            <person name="Ozias-Akins P."/>
        </authorList>
    </citation>
    <scope>NUCLEOTIDE SEQUENCE [LARGE SCALE GENOMIC DNA]</scope>
    <source>
        <strain evidence="4">cv. V14167</strain>
    </source>
</reference>
<dbReference type="AlphaFoldDB" id="A0A9C6WTM6"/>
<dbReference type="RefSeq" id="XP_052114288.1">
    <property type="nucleotide sequence ID" value="XM_052258328.1"/>
</dbReference>